<name>A0ABN8YTR5_RANTA</name>
<proteinExistence type="predicted"/>
<feature type="region of interest" description="Disordered" evidence="1">
    <location>
        <begin position="81"/>
        <end position="112"/>
    </location>
</feature>
<evidence type="ECO:0000256" key="1">
    <source>
        <dbReference type="SAM" id="MobiDB-lite"/>
    </source>
</evidence>
<protein>
    <submittedName>
        <fullName evidence="2">Uncharacterized protein</fullName>
    </submittedName>
</protein>
<dbReference type="Proteomes" id="UP001176941">
    <property type="component" value="Chromosome 21"/>
</dbReference>
<feature type="compositionally biased region" description="Polar residues" evidence="1">
    <location>
        <begin position="81"/>
        <end position="91"/>
    </location>
</feature>
<sequence>MLGLVRAEPWQERPPLHPGSLHPVLGHPPPAVSPQALSPEFTRNPAILRPLCQAGRLLRGSPSWPRPALHHVHALLSHTTRLYSQGHSGTLQDPHEAQRPSAPAPQRPASER</sequence>
<evidence type="ECO:0000313" key="3">
    <source>
        <dbReference type="Proteomes" id="UP001176941"/>
    </source>
</evidence>
<keyword evidence="3" id="KW-1185">Reference proteome</keyword>
<evidence type="ECO:0000313" key="2">
    <source>
        <dbReference type="EMBL" id="CAI9163803.1"/>
    </source>
</evidence>
<reference evidence="2" key="1">
    <citation type="submission" date="2023-04" db="EMBL/GenBank/DDBJ databases">
        <authorList>
            <consortium name="ELIXIR-Norway"/>
        </authorList>
    </citation>
    <scope>NUCLEOTIDE SEQUENCE [LARGE SCALE GENOMIC DNA]</scope>
</reference>
<accession>A0ABN8YTR5</accession>
<dbReference type="EMBL" id="OX459957">
    <property type="protein sequence ID" value="CAI9163803.1"/>
    <property type="molecule type" value="Genomic_DNA"/>
</dbReference>
<organism evidence="2 3">
    <name type="scientific">Rangifer tarandus platyrhynchus</name>
    <name type="common">Svalbard reindeer</name>
    <dbReference type="NCBI Taxonomy" id="3082113"/>
    <lineage>
        <taxon>Eukaryota</taxon>
        <taxon>Metazoa</taxon>
        <taxon>Chordata</taxon>
        <taxon>Craniata</taxon>
        <taxon>Vertebrata</taxon>
        <taxon>Euteleostomi</taxon>
        <taxon>Mammalia</taxon>
        <taxon>Eutheria</taxon>
        <taxon>Laurasiatheria</taxon>
        <taxon>Artiodactyla</taxon>
        <taxon>Ruminantia</taxon>
        <taxon>Pecora</taxon>
        <taxon>Cervidae</taxon>
        <taxon>Odocoileinae</taxon>
        <taxon>Rangifer</taxon>
    </lineage>
</organism>
<gene>
    <name evidence="2" type="ORF">MRATA1EN1_LOCUS12765</name>
</gene>
<feature type="region of interest" description="Disordered" evidence="1">
    <location>
        <begin position="1"/>
        <end position="39"/>
    </location>
</feature>